<dbReference type="GeneID" id="5033323"/>
<sequence>MEGYLLKWTNIFQRWQPRYFILYDDILTYCEQKGSSVEGRVSLKISGIFTVEDDPLEILIQTGTNDLKLKANSQSQFVDWFKALQIAQEKSQKNKVQNFESQINDLLSTIWVTFAAFDETLNTLQINCSKFQYELITKLHTLGQNLKTFLTLGFTLIEQEKERFENDANSVYESFNEMQSVIPNNGIPKQIQIKVQEFESPQRGNSFKSILESIKHTQPIKYRNLVNSPVFTKIYITDEPERSCLPYKQDPKEKFNVWPFLKSCIGKDLTRIPFPLIFHQPMSVLQLIVQQFAYFDQIKKASQCEDSCKRMCHIIAFTLSRCSSTLDGQKKPFNPLLGETFEFLTPDYSIVCEQVSHHPPVSVMHCEGKDFKFWSQNDASIGFGGTHIKISIVGKSHIYLKRFNEHYTFDMPNMHIKNLVFGEKYFEHVGKLKYINHQTGDIGMVDLREYGEGKNFSQVQAEVRDSNQNLRYQISGFYNSALYVGNELLWQRIMPTKEAYYFYNYIPLQMQANYLNTEILLVIQTHSLFKQIPCTDSRLRPDIAALEHGWKEIGQDEKVRMEEKQREKRRIMEQRNEVHVPKFFEIKEDVDTRSKGYVFKGNYWTEKHEVMDIF</sequence>
<keyword evidence="5" id="KW-0446">Lipid-binding</keyword>
<dbReference type="OMA" id="WSQNDAS"/>
<dbReference type="FunFam" id="2.30.29.30:FF:000615">
    <property type="entry name" value="Uncharacterized protein"/>
    <property type="match status" value="1"/>
</dbReference>
<dbReference type="FunCoup" id="A0DAS4">
    <property type="interactions" value="54"/>
</dbReference>
<keyword evidence="2" id="KW-0813">Transport</keyword>
<dbReference type="HOGENOM" id="CLU_007105_5_0_1"/>
<evidence type="ECO:0000313" key="8">
    <source>
        <dbReference type="Proteomes" id="UP000000600"/>
    </source>
</evidence>
<evidence type="ECO:0000313" key="7">
    <source>
        <dbReference type="EMBL" id="CAK80141.1"/>
    </source>
</evidence>
<dbReference type="FunFam" id="2.40.160.120:FF:000037">
    <property type="entry name" value="Uncharacterized protein"/>
    <property type="match status" value="1"/>
</dbReference>
<dbReference type="InterPro" id="IPR037239">
    <property type="entry name" value="OSBP_sf"/>
</dbReference>
<keyword evidence="8" id="KW-1185">Reference proteome</keyword>
<dbReference type="InterPro" id="IPR001849">
    <property type="entry name" value="PH_domain"/>
</dbReference>
<protein>
    <recommendedName>
        <fullName evidence="6">PH domain-containing protein</fullName>
    </recommendedName>
</protein>
<reference evidence="7 8" key="1">
    <citation type="journal article" date="2006" name="Nature">
        <title>Global trends of whole-genome duplications revealed by the ciliate Paramecium tetraurelia.</title>
        <authorList>
            <consortium name="Genoscope"/>
            <person name="Aury J.-M."/>
            <person name="Jaillon O."/>
            <person name="Duret L."/>
            <person name="Noel B."/>
            <person name="Jubin C."/>
            <person name="Porcel B.M."/>
            <person name="Segurens B."/>
            <person name="Daubin V."/>
            <person name="Anthouard V."/>
            <person name="Aiach N."/>
            <person name="Arnaiz O."/>
            <person name="Billaut A."/>
            <person name="Beisson J."/>
            <person name="Blanc I."/>
            <person name="Bouhouche K."/>
            <person name="Camara F."/>
            <person name="Duharcourt S."/>
            <person name="Guigo R."/>
            <person name="Gogendeau D."/>
            <person name="Katinka M."/>
            <person name="Keller A.-M."/>
            <person name="Kissmehl R."/>
            <person name="Klotz C."/>
            <person name="Koll F."/>
            <person name="Le Moue A."/>
            <person name="Lepere C."/>
            <person name="Malinsky S."/>
            <person name="Nowacki M."/>
            <person name="Nowak J.K."/>
            <person name="Plattner H."/>
            <person name="Poulain J."/>
            <person name="Ruiz F."/>
            <person name="Serrano V."/>
            <person name="Zagulski M."/>
            <person name="Dessen P."/>
            <person name="Betermier M."/>
            <person name="Weissenbach J."/>
            <person name="Scarpelli C."/>
            <person name="Schachter V."/>
            <person name="Sperling L."/>
            <person name="Meyer E."/>
            <person name="Cohen J."/>
            <person name="Wincker P."/>
        </authorList>
    </citation>
    <scope>NUCLEOTIDE SEQUENCE [LARGE SCALE GENOMIC DNA]</scope>
    <source>
        <strain evidence="7 8">Stock d4-2</strain>
    </source>
</reference>
<dbReference type="InParanoid" id="A0DAS4"/>
<dbReference type="GO" id="GO:0006869">
    <property type="term" value="P:lipid transport"/>
    <property type="evidence" value="ECO:0007669"/>
    <property type="project" value="UniProtKB-KW"/>
</dbReference>
<dbReference type="PROSITE" id="PS50003">
    <property type="entry name" value="PH_DOMAIN"/>
    <property type="match status" value="1"/>
</dbReference>
<evidence type="ECO:0000256" key="3">
    <source>
        <dbReference type="ARBA" id="ARBA00022553"/>
    </source>
</evidence>
<dbReference type="OrthoDB" id="309527at2759"/>
<dbReference type="InterPro" id="IPR000648">
    <property type="entry name" value="Oxysterol-bd"/>
</dbReference>
<dbReference type="RefSeq" id="XP_001447538.1">
    <property type="nucleotide sequence ID" value="XM_001447501.1"/>
</dbReference>
<dbReference type="GO" id="GO:0032934">
    <property type="term" value="F:sterol binding"/>
    <property type="evidence" value="ECO:0000318"/>
    <property type="project" value="GO_Central"/>
</dbReference>
<dbReference type="AlphaFoldDB" id="A0DAS4"/>
<keyword evidence="4" id="KW-0445">Lipid transport</keyword>
<evidence type="ECO:0000256" key="4">
    <source>
        <dbReference type="ARBA" id="ARBA00023055"/>
    </source>
</evidence>
<accession>A0DAS4</accession>
<dbReference type="SUPFAM" id="SSF50729">
    <property type="entry name" value="PH domain-like"/>
    <property type="match status" value="1"/>
</dbReference>
<dbReference type="Proteomes" id="UP000000600">
    <property type="component" value="Unassembled WGS sequence"/>
</dbReference>
<dbReference type="eggNOG" id="KOG1737">
    <property type="taxonomic scope" value="Eukaryota"/>
</dbReference>
<feature type="domain" description="PH" evidence="6">
    <location>
        <begin position="1"/>
        <end position="89"/>
    </location>
</feature>
<dbReference type="SMART" id="SM00233">
    <property type="entry name" value="PH"/>
    <property type="match status" value="1"/>
</dbReference>
<comment type="similarity">
    <text evidence="1">Belongs to the OSBP family.</text>
</comment>
<proteinExistence type="inferred from homology"/>
<dbReference type="SUPFAM" id="SSF144000">
    <property type="entry name" value="Oxysterol-binding protein-like"/>
    <property type="match status" value="1"/>
</dbReference>
<dbReference type="PANTHER" id="PTHR10972">
    <property type="entry name" value="OXYSTEROL-BINDING PROTEIN-RELATED"/>
    <property type="match status" value="1"/>
</dbReference>
<evidence type="ECO:0000256" key="2">
    <source>
        <dbReference type="ARBA" id="ARBA00022448"/>
    </source>
</evidence>
<dbReference type="CDD" id="cd13293">
    <property type="entry name" value="PH_CpORP2-like"/>
    <property type="match status" value="1"/>
</dbReference>
<keyword evidence="3" id="KW-0597">Phosphoprotein</keyword>
<dbReference type="STRING" id="5888.A0DAS4"/>
<name>A0DAS4_PARTE</name>
<dbReference type="GO" id="GO:0016020">
    <property type="term" value="C:membrane"/>
    <property type="evidence" value="ECO:0000318"/>
    <property type="project" value="GO_Central"/>
</dbReference>
<evidence type="ECO:0000256" key="5">
    <source>
        <dbReference type="ARBA" id="ARBA00023121"/>
    </source>
</evidence>
<organism evidence="7 8">
    <name type="scientific">Paramecium tetraurelia</name>
    <dbReference type="NCBI Taxonomy" id="5888"/>
    <lineage>
        <taxon>Eukaryota</taxon>
        <taxon>Sar</taxon>
        <taxon>Alveolata</taxon>
        <taxon>Ciliophora</taxon>
        <taxon>Intramacronucleata</taxon>
        <taxon>Oligohymenophorea</taxon>
        <taxon>Peniculida</taxon>
        <taxon>Parameciidae</taxon>
        <taxon>Paramecium</taxon>
    </lineage>
</organism>
<dbReference type="Pfam" id="PF00169">
    <property type="entry name" value="PH"/>
    <property type="match status" value="1"/>
</dbReference>
<dbReference type="Pfam" id="PF01237">
    <property type="entry name" value="Oxysterol_BP"/>
    <property type="match status" value="1"/>
</dbReference>
<dbReference type="EMBL" id="CT868352">
    <property type="protein sequence ID" value="CAK80141.1"/>
    <property type="molecule type" value="Genomic_DNA"/>
</dbReference>
<evidence type="ECO:0000259" key="6">
    <source>
        <dbReference type="PROSITE" id="PS50003"/>
    </source>
</evidence>
<dbReference type="GO" id="GO:0005829">
    <property type="term" value="C:cytosol"/>
    <property type="evidence" value="ECO:0000318"/>
    <property type="project" value="GO_Central"/>
</dbReference>
<dbReference type="Gene3D" id="2.30.29.30">
    <property type="entry name" value="Pleckstrin-homology domain (PH domain)/Phosphotyrosine-binding domain (PTB)"/>
    <property type="match status" value="1"/>
</dbReference>
<dbReference type="PANTHER" id="PTHR10972:SF205">
    <property type="entry name" value="OXYSTEROL-BINDING PROTEIN 1"/>
    <property type="match status" value="1"/>
</dbReference>
<dbReference type="InterPro" id="IPR011993">
    <property type="entry name" value="PH-like_dom_sf"/>
</dbReference>
<evidence type="ECO:0000256" key="1">
    <source>
        <dbReference type="ARBA" id="ARBA00008842"/>
    </source>
</evidence>
<dbReference type="Gene3D" id="2.40.160.120">
    <property type="match status" value="1"/>
</dbReference>
<dbReference type="KEGG" id="ptm:GSPATT00015048001"/>
<gene>
    <name evidence="7" type="ORF">GSPATT00015048001</name>
</gene>